<keyword evidence="5" id="KW-0297">G-protein coupled receptor</keyword>
<evidence type="ECO:0000313" key="9">
    <source>
        <dbReference type="Proteomes" id="UP000024635"/>
    </source>
</evidence>
<keyword evidence="3 6" id="KW-1133">Transmembrane helix</keyword>
<keyword evidence="2 5" id="KW-0812">Transmembrane</keyword>
<dbReference type="CDD" id="cd14978">
    <property type="entry name" value="7tmA_FMRFamide_R-like"/>
    <property type="match status" value="1"/>
</dbReference>
<feature type="transmembrane region" description="Helical" evidence="6">
    <location>
        <begin position="265"/>
        <end position="290"/>
    </location>
</feature>
<dbReference type="PANTHER" id="PTHR46641">
    <property type="entry name" value="FMRFAMIDE RECEPTOR-RELATED"/>
    <property type="match status" value="1"/>
</dbReference>
<dbReference type="PRINTS" id="PR00237">
    <property type="entry name" value="GPCRRHODOPSN"/>
</dbReference>
<evidence type="ECO:0000256" key="2">
    <source>
        <dbReference type="ARBA" id="ARBA00022692"/>
    </source>
</evidence>
<feature type="transmembrane region" description="Helical" evidence="6">
    <location>
        <begin position="122"/>
        <end position="141"/>
    </location>
</feature>
<evidence type="ECO:0000313" key="8">
    <source>
        <dbReference type="EMBL" id="EYC43620.1"/>
    </source>
</evidence>
<feature type="transmembrane region" description="Helical" evidence="6">
    <location>
        <begin position="357"/>
        <end position="382"/>
    </location>
</feature>
<organism evidence="8 9">
    <name type="scientific">Ancylostoma ceylanicum</name>
    <dbReference type="NCBI Taxonomy" id="53326"/>
    <lineage>
        <taxon>Eukaryota</taxon>
        <taxon>Metazoa</taxon>
        <taxon>Ecdysozoa</taxon>
        <taxon>Nematoda</taxon>
        <taxon>Chromadorea</taxon>
        <taxon>Rhabditida</taxon>
        <taxon>Rhabditina</taxon>
        <taxon>Rhabditomorpha</taxon>
        <taxon>Strongyloidea</taxon>
        <taxon>Ancylostomatidae</taxon>
        <taxon>Ancylostomatinae</taxon>
        <taxon>Ancylostoma</taxon>
    </lineage>
</organism>
<dbReference type="PROSITE" id="PS50262">
    <property type="entry name" value="G_PROTEIN_RECEP_F1_2"/>
    <property type="match status" value="1"/>
</dbReference>
<dbReference type="Pfam" id="PF00001">
    <property type="entry name" value="7tm_1"/>
    <property type="match status" value="1"/>
</dbReference>
<dbReference type="Proteomes" id="UP000024635">
    <property type="component" value="Unassembled WGS sequence"/>
</dbReference>
<dbReference type="GO" id="GO:0016020">
    <property type="term" value="C:membrane"/>
    <property type="evidence" value="ECO:0007669"/>
    <property type="project" value="UniProtKB-SubCell"/>
</dbReference>
<evidence type="ECO:0000256" key="1">
    <source>
        <dbReference type="ARBA" id="ARBA00004370"/>
    </source>
</evidence>
<name>A0A016WVD1_9BILA</name>
<proteinExistence type="inferred from homology"/>
<comment type="subcellular location">
    <subcellularLocation>
        <location evidence="1">Membrane</location>
    </subcellularLocation>
</comment>
<dbReference type="AlphaFoldDB" id="A0A016WVD1"/>
<keyword evidence="9" id="KW-1185">Reference proteome</keyword>
<dbReference type="PROSITE" id="PS00237">
    <property type="entry name" value="G_PROTEIN_RECEP_F1_1"/>
    <property type="match status" value="1"/>
</dbReference>
<feature type="transmembrane region" description="Helical" evidence="6">
    <location>
        <begin position="83"/>
        <end position="110"/>
    </location>
</feature>
<dbReference type="InterPro" id="IPR052954">
    <property type="entry name" value="GPCR-Ligand_Int"/>
</dbReference>
<dbReference type="EMBL" id="JARK01000087">
    <property type="protein sequence ID" value="EYC43620.1"/>
    <property type="molecule type" value="Genomic_DNA"/>
</dbReference>
<keyword evidence="5" id="KW-0675">Receptor</keyword>
<keyword evidence="5" id="KW-0807">Transducer</keyword>
<evidence type="ECO:0000256" key="4">
    <source>
        <dbReference type="ARBA" id="ARBA00023136"/>
    </source>
</evidence>
<dbReference type="STRING" id="53326.A0A016WVD1"/>
<dbReference type="OrthoDB" id="10011262at2759"/>
<comment type="similarity">
    <text evidence="5">Belongs to the G-protein coupled receptor 1 family.</text>
</comment>
<evidence type="ECO:0000256" key="3">
    <source>
        <dbReference type="ARBA" id="ARBA00022989"/>
    </source>
</evidence>
<feature type="domain" description="G-protein coupled receptors family 1 profile" evidence="7">
    <location>
        <begin position="102"/>
        <end position="379"/>
    </location>
</feature>
<dbReference type="InterPro" id="IPR017452">
    <property type="entry name" value="GPCR_Rhodpsn_7TM"/>
</dbReference>
<accession>A0A016WVD1</accession>
<gene>
    <name evidence="8" type="primary">Acey_s0487.g2344</name>
    <name evidence="8" type="synonym">Acey-B0334.6</name>
    <name evidence="8" type="ORF">Y032_0487g2344</name>
</gene>
<keyword evidence="4 6" id="KW-0472">Membrane</keyword>
<evidence type="ECO:0000256" key="5">
    <source>
        <dbReference type="RuleBase" id="RU000688"/>
    </source>
</evidence>
<dbReference type="PANTHER" id="PTHR46641:SF23">
    <property type="entry name" value="G-PROTEIN COUPLED RECEPTORS FAMILY 1 PROFILE DOMAIN-CONTAINING PROTEIN"/>
    <property type="match status" value="1"/>
</dbReference>
<dbReference type="GO" id="GO:0004930">
    <property type="term" value="F:G protein-coupled receptor activity"/>
    <property type="evidence" value="ECO:0007669"/>
    <property type="project" value="UniProtKB-KW"/>
</dbReference>
<dbReference type="InterPro" id="IPR000276">
    <property type="entry name" value="GPCR_Rhodpsn"/>
</dbReference>
<reference evidence="9" key="1">
    <citation type="journal article" date="2015" name="Nat. Genet.">
        <title>The genome and transcriptome of the zoonotic hookworm Ancylostoma ceylanicum identify infection-specific gene families.</title>
        <authorList>
            <person name="Schwarz E.M."/>
            <person name="Hu Y."/>
            <person name="Antoshechkin I."/>
            <person name="Miller M.M."/>
            <person name="Sternberg P.W."/>
            <person name="Aroian R.V."/>
        </authorList>
    </citation>
    <scope>NUCLEOTIDE SEQUENCE</scope>
    <source>
        <strain evidence="9">HY135</strain>
    </source>
</reference>
<feature type="transmembrane region" description="Helical" evidence="6">
    <location>
        <begin position="324"/>
        <end position="345"/>
    </location>
</feature>
<comment type="caution">
    <text evidence="8">The sequence shown here is derived from an EMBL/GenBank/DDBJ whole genome shotgun (WGS) entry which is preliminary data.</text>
</comment>
<evidence type="ECO:0000259" key="7">
    <source>
        <dbReference type="PROSITE" id="PS50262"/>
    </source>
</evidence>
<feature type="transmembrane region" description="Helical" evidence="6">
    <location>
        <begin position="147"/>
        <end position="168"/>
    </location>
</feature>
<sequence>MFCHAPFLLNRSAHPCCVSLKSANECARIRIHIAAFISSSDQVMEEYTAIEGASQGEEYILSSKVCNVAGMMDQIHDEKSIDIVWWSNVVCLPLITIVGLTCNLLNIAILTSNKGARRIPSWTLLLALAICDCLFLVFAMIDVTPPTIPSLAFSPLFNMIYAHVVLYVRMLASTFYKSSVLIVVAFNVERYICVVHPFSCHRICTGRTSRFAITACFVISFLCSIQWPICYEVRHCYDHIAQDFQYVIRISENGSLKFYYRLMDYVSLMAFNVLPIISVLVMNCMIITTLRRVVAEDAKKEEESTRLADGTLVPESSHRLNPNALLFAVVFMLLICVGPQAPARLFFDIYGQYHPKAIVYACVSQQLVFLNAALNFALYCVVSKRYRILMRQTIKRLLRSFKAVDRPLKMSARQSKSSTAPATSMEENHSRNLVLVHAV</sequence>
<feature type="transmembrane region" description="Helical" evidence="6">
    <location>
        <begin position="211"/>
        <end position="229"/>
    </location>
</feature>
<protein>
    <recommendedName>
        <fullName evidence="7">G-protein coupled receptors family 1 profile domain-containing protein</fullName>
    </recommendedName>
</protein>
<dbReference type="Gene3D" id="1.20.1070.10">
    <property type="entry name" value="Rhodopsin 7-helix transmembrane proteins"/>
    <property type="match status" value="1"/>
</dbReference>
<evidence type="ECO:0000256" key="6">
    <source>
        <dbReference type="SAM" id="Phobius"/>
    </source>
</evidence>
<dbReference type="SUPFAM" id="SSF81321">
    <property type="entry name" value="Family A G protein-coupled receptor-like"/>
    <property type="match status" value="1"/>
</dbReference>